<keyword evidence="3" id="KW-0282">Flagellum</keyword>
<protein>
    <submittedName>
        <fullName evidence="3">Flagellar basal-body rod protein FlgC</fullName>
    </submittedName>
</protein>
<dbReference type="AlphaFoldDB" id="A0A562RKF7"/>
<reference evidence="3 4" key="1">
    <citation type="submission" date="2019-07" db="EMBL/GenBank/DDBJ databases">
        <title>Genome sequencing of 100 strains of the haloalkaliphilic chemolithoautotrophic sulfur-oxidizing bacterium Thioalkalivibrio.</title>
        <authorList>
            <person name="Muyzer G."/>
        </authorList>
    </citation>
    <scope>NUCLEOTIDE SEQUENCE [LARGE SCALE GENOMIC DNA]</scope>
    <source>
        <strain evidence="3 4">ASO4-4</strain>
    </source>
</reference>
<keyword evidence="3" id="KW-0969">Cilium</keyword>
<name>A0A562RKF7_9BACT</name>
<dbReference type="OrthoDB" id="9793434at2"/>
<dbReference type="Pfam" id="PF06429">
    <property type="entry name" value="Flg_bbr_C"/>
    <property type="match status" value="1"/>
</dbReference>
<feature type="domain" description="Flagellar basal-body/hook protein C-terminal" evidence="2">
    <location>
        <begin position="82"/>
        <end position="119"/>
    </location>
</feature>
<dbReference type="RefSeq" id="WP_144685479.1">
    <property type="nucleotide sequence ID" value="NZ_VLLC01000019.1"/>
</dbReference>
<evidence type="ECO:0000313" key="3">
    <source>
        <dbReference type="EMBL" id="TWI68896.1"/>
    </source>
</evidence>
<keyword evidence="3" id="KW-0966">Cell projection</keyword>
<dbReference type="Proteomes" id="UP000318307">
    <property type="component" value="Unassembled WGS sequence"/>
</dbReference>
<accession>A0A562RKF7</accession>
<evidence type="ECO:0000259" key="2">
    <source>
        <dbReference type="Pfam" id="PF06429"/>
    </source>
</evidence>
<evidence type="ECO:0000313" key="4">
    <source>
        <dbReference type="Proteomes" id="UP000318307"/>
    </source>
</evidence>
<comment type="caution">
    <text evidence="3">The sequence shown here is derived from an EMBL/GenBank/DDBJ whole genome shotgun (WGS) entry which is preliminary data.</text>
</comment>
<dbReference type="EMBL" id="VLLC01000019">
    <property type="protein sequence ID" value="TWI68896.1"/>
    <property type="molecule type" value="Genomic_DNA"/>
</dbReference>
<comment type="similarity">
    <text evidence="1">Belongs to the flagella basal body rod proteins family.</text>
</comment>
<keyword evidence="4" id="KW-1185">Reference proteome</keyword>
<organism evidence="3 4">
    <name type="scientific">Desulfobotulus alkaliphilus</name>
    <dbReference type="NCBI Taxonomy" id="622671"/>
    <lineage>
        <taxon>Bacteria</taxon>
        <taxon>Pseudomonadati</taxon>
        <taxon>Thermodesulfobacteriota</taxon>
        <taxon>Desulfobacteria</taxon>
        <taxon>Desulfobacterales</taxon>
        <taxon>Desulfobacteraceae</taxon>
        <taxon>Desulfobotulus</taxon>
    </lineage>
</organism>
<proteinExistence type="inferred from homology"/>
<sequence>MLPSIGAGAAAMRAIGTRFSATAHNVANVNTDGFRPQDAVLVEGPKGAGPEVHVTPKKAFPAEPPALQQGVAGRAEPPLLPSQTDLARETAHSIKDSRGYEANARQVRVSDEMMGSLLSIRE</sequence>
<gene>
    <name evidence="3" type="ORF">LZ24_02368</name>
</gene>
<evidence type="ECO:0000256" key="1">
    <source>
        <dbReference type="ARBA" id="ARBA00009677"/>
    </source>
</evidence>
<dbReference type="InterPro" id="IPR010930">
    <property type="entry name" value="Flg_bb/hook_C_dom"/>
</dbReference>